<reference evidence="7 8" key="1">
    <citation type="submission" date="2023-12" db="EMBL/GenBank/DDBJ databases">
        <title>A high-quality genome assembly for Dillenia turbinata (Dilleniales).</title>
        <authorList>
            <person name="Chanderbali A."/>
        </authorList>
    </citation>
    <scope>NUCLEOTIDE SEQUENCE [LARGE SCALE GENOMIC DNA]</scope>
    <source>
        <strain evidence="7">LSX21</strain>
        <tissue evidence="7">Leaf</tissue>
    </source>
</reference>
<evidence type="ECO:0000256" key="4">
    <source>
        <dbReference type="ARBA" id="ARBA00023163"/>
    </source>
</evidence>
<feature type="domain" description="MADS-box" evidence="6">
    <location>
        <begin position="24"/>
        <end position="73"/>
    </location>
</feature>
<evidence type="ECO:0000256" key="1">
    <source>
        <dbReference type="ARBA" id="ARBA00004123"/>
    </source>
</evidence>
<dbReference type="InterPro" id="IPR002100">
    <property type="entry name" value="TF_MADSbox"/>
</dbReference>
<dbReference type="SUPFAM" id="SSF55455">
    <property type="entry name" value="SRF-like"/>
    <property type="match status" value="1"/>
</dbReference>
<gene>
    <name evidence="7" type="ORF">RJ641_021906</name>
</gene>
<evidence type="ECO:0000256" key="2">
    <source>
        <dbReference type="ARBA" id="ARBA00023015"/>
    </source>
</evidence>
<protein>
    <submittedName>
        <fullName evidence="7">Transcription factor, MADS-box</fullName>
    </submittedName>
</protein>
<dbReference type="GO" id="GO:0003677">
    <property type="term" value="F:DNA binding"/>
    <property type="evidence" value="ECO:0007669"/>
    <property type="project" value="UniProtKB-KW"/>
</dbReference>
<evidence type="ECO:0000259" key="6">
    <source>
        <dbReference type="PROSITE" id="PS50066"/>
    </source>
</evidence>
<dbReference type="EMBL" id="JBAMMX010000026">
    <property type="protein sequence ID" value="KAK6914585.1"/>
    <property type="molecule type" value="Genomic_DNA"/>
</dbReference>
<dbReference type="InterPro" id="IPR036879">
    <property type="entry name" value="TF_MADSbox_sf"/>
</dbReference>
<dbReference type="SMART" id="SM00432">
    <property type="entry name" value="MADS"/>
    <property type="match status" value="1"/>
</dbReference>
<proteinExistence type="predicted"/>
<dbReference type="PROSITE" id="PS50066">
    <property type="entry name" value="MADS_BOX_2"/>
    <property type="match status" value="1"/>
</dbReference>
<dbReference type="GO" id="GO:0046983">
    <property type="term" value="F:protein dimerization activity"/>
    <property type="evidence" value="ECO:0007669"/>
    <property type="project" value="InterPro"/>
</dbReference>
<keyword evidence="3" id="KW-0238">DNA-binding</keyword>
<comment type="caution">
    <text evidence="7">The sequence shown here is derived from an EMBL/GenBank/DDBJ whole genome shotgun (WGS) entry which is preliminary data.</text>
</comment>
<organism evidence="7 8">
    <name type="scientific">Dillenia turbinata</name>
    <dbReference type="NCBI Taxonomy" id="194707"/>
    <lineage>
        <taxon>Eukaryota</taxon>
        <taxon>Viridiplantae</taxon>
        <taxon>Streptophyta</taxon>
        <taxon>Embryophyta</taxon>
        <taxon>Tracheophyta</taxon>
        <taxon>Spermatophyta</taxon>
        <taxon>Magnoliopsida</taxon>
        <taxon>eudicotyledons</taxon>
        <taxon>Gunneridae</taxon>
        <taxon>Pentapetalae</taxon>
        <taxon>Dilleniales</taxon>
        <taxon>Dilleniaceae</taxon>
        <taxon>Dillenia</taxon>
    </lineage>
</organism>
<dbReference type="AlphaFoldDB" id="A0AAN8UFK0"/>
<keyword evidence="4" id="KW-0804">Transcription</keyword>
<evidence type="ECO:0000256" key="3">
    <source>
        <dbReference type="ARBA" id="ARBA00023125"/>
    </source>
</evidence>
<sequence>MIPLFLEVVSRFSVANFSGECQKMDISKSKKLKVSANSKAHYLAQRRKKSLFKKVSELSALCGIEVCVIVYDNQRPTTVVETWSNNRNDVLRMVKRCKGRTTESQGKKPLRIQKTLLKPANVKPTSTKSESRLLDSMMITSQAHLANSSQM</sequence>
<evidence type="ECO:0000313" key="8">
    <source>
        <dbReference type="Proteomes" id="UP001370490"/>
    </source>
</evidence>
<evidence type="ECO:0000256" key="5">
    <source>
        <dbReference type="ARBA" id="ARBA00023242"/>
    </source>
</evidence>
<keyword evidence="5" id="KW-0539">Nucleus</keyword>
<keyword evidence="8" id="KW-1185">Reference proteome</keyword>
<keyword evidence="2" id="KW-0805">Transcription regulation</keyword>
<dbReference type="Proteomes" id="UP001370490">
    <property type="component" value="Unassembled WGS sequence"/>
</dbReference>
<comment type="subcellular location">
    <subcellularLocation>
        <location evidence="1">Nucleus</location>
    </subcellularLocation>
</comment>
<dbReference type="Pfam" id="PF00319">
    <property type="entry name" value="SRF-TF"/>
    <property type="match status" value="1"/>
</dbReference>
<accession>A0AAN8UFK0</accession>
<dbReference type="Gene3D" id="3.40.1810.10">
    <property type="entry name" value="Transcription factor, MADS-box"/>
    <property type="match status" value="1"/>
</dbReference>
<evidence type="ECO:0000313" key="7">
    <source>
        <dbReference type="EMBL" id="KAK6914585.1"/>
    </source>
</evidence>
<name>A0AAN8UFK0_9MAGN</name>
<dbReference type="GO" id="GO:0005634">
    <property type="term" value="C:nucleus"/>
    <property type="evidence" value="ECO:0007669"/>
    <property type="project" value="UniProtKB-SubCell"/>
</dbReference>